<dbReference type="Proteomes" id="UP000479710">
    <property type="component" value="Unassembled WGS sequence"/>
</dbReference>
<proteinExistence type="predicted"/>
<organism evidence="1 2">
    <name type="scientific">Oryza meyeriana var. granulata</name>
    <dbReference type="NCBI Taxonomy" id="110450"/>
    <lineage>
        <taxon>Eukaryota</taxon>
        <taxon>Viridiplantae</taxon>
        <taxon>Streptophyta</taxon>
        <taxon>Embryophyta</taxon>
        <taxon>Tracheophyta</taxon>
        <taxon>Spermatophyta</taxon>
        <taxon>Magnoliopsida</taxon>
        <taxon>Liliopsida</taxon>
        <taxon>Poales</taxon>
        <taxon>Poaceae</taxon>
        <taxon>BOP clade</taxon>
        <taxon>Oryzoideae</taxon>
        <taxon>Oryzeae</taxon>
        <taxon>Oryzinae</taxon>
        <taxon>Oryza</taxon>
        <taxon>Oryza meyeriana</taxon>
    </lineage>
</organism>
<dbReference type="EMBL" id="SPHZ02000005">
    <property type="protein sequence ID" value="KAF0918695.1"/>
    <property type="molecule type" value="Genomic_DNA"/>
</dbReference>
<accession>A0A6G1E0Q3</accession>
<keyword evidence="2" id="KW-1185">Reference proteome</keyword>
<reference evidence="1 2" key="1">
    <citation type="submission" date="2019-11" db="EMBL/GenBank/DDBJ databases">
        <title>Whole genome sequence of Oryza granulata.</title>
        <authorList>
            <person name="Li W."/>
        </authorList>
    </citation>
    <scope>NUCLEOTIDE SEQUENCE [LARGE SCALE GENOMIC DNA]</scope>
    <source>
        <strain evidence="2">cv. Menghai</strain>
        <tissue evidence="1">Leaf</tissue>
    </source>
</reference>
<name>A0A6G1E0Q3_9ORYZ</name>
<evidence type="ECO:0000313" key="1">
    <source>
        <dbReference type="EMBL" id="KAF0918695.1"/>
    </source>
</evidence>
<evidence type="ECO:0000313" key="2">
    <source>
        <dbReference type="Proteomes" id="UP000479710"/>
    </source>
</evidence>
<protein>
    <submittedName>
        <fullName evidence="1">Uncharacterized protein</fullName>
    </submittedName>
</protein>
<comment type="caution">
    <text evidence="1">The sequence shown here is derived from an EMBL/GenBank/DDBJ whole genome shotgun (WGS) entry which is preliminary data.</text>
</comment>
<sequence>MLHDDLRCGAYLTKAPSCRRTFHHREHSDALCDPLRILATGVGLRDAVQLYEIQSKKQRKRASAKAKKECLNLMLEARTLLKVSVVAEIKGDIQAAQKLRLKAANKRSSTASLRNSTLIAIPKPPAPIVQHTKVELLEALEAVSDNLCWHMSHARRACSPHPLRNYQRKYHKVQRLHQLVSSRIAQGAVPEEDWCLGAFDLADKVFKYPNTLEPPYDLFPDEWAHEPTKIKEQVRHAIMKEYWKRRSQEHIVLPGAATSFNYNTYTPRLQSTWEPCLHLSAVGGSSNNNDNRFAVLRSKAPAPRDENLRQELQELQDRMSRLGRRL</sequence>
<gene>
    <name evidence="1" type="ORF">E2562_025821</name>
</gene>
<dbReference type="AlphaFoldDB" id="A0A6G1E0Q3"/>